<evidence type="ECO:0000313" key="2">
    <source>
        <dbReference type="Proteomes" id="UP000821865"/>
    </source>
</evidence>
<evidence type="ECO:0000313" key="1">
    <source>
        <dbReference type="EMBL" id="KAH7953264.1"/>
    </source>
</evidence>
<organism evidence="1 2">
    <name type="scientific">Dermacentor silvarum</name>
    <name type="common">Tick</name>
    <dbReference type="NCBI Taxonomy" id="543639"/>
    <lineage>
        <taxon>Eukaryota</taxon>
        <taxon>Metazoa</taxon>
        <taxon>Ecdysozoa</taxon>
        <taxon>Arthropoda</taxon>
        <taxon>Chelicerata</taxon>
        <taxon>Arachnida</taxon>
        <taxon>Acari</taxon>
        <taxon>Parasitiformes</taxon>
        <taxon>Ixodida</taxon>
        <taxon>Ixodoidea</taxon>
        <taxon>Ixodidae</taxon>
        <taxon>Rhipicephalinae</taxon>
        <taxon>Dermacentor</taxon>
    </lineage>
</organism>
<name>A0ACB8CVP9_DERSI</name>
<proteinExistence type="predicted"/>
<accession>A0ACB8CVP9</accession>
<sequence length="244" mass="27529">MTNRREDRELSSSDLNTLRMLFRDVKYIIVGEKSMLSSDLLRQVDMRLREIRDSMTESLEGFDVIFCEDLRQLPPVRAGAIQCPMAVRLFFSNKDVDAYNRMVAESCEYKHDSVAMHVVTGHWSRQEEREALARIEDRGRVKSGNLPSVVTFCTKRPYMLLKNIYVMDALVNGMVGTLMEVQLNVDGIVNRRARVPNSDTETGWSRVASPVLREYASPSGGEAYKQAAVAAEIVNVTYGRPGAA</sequence>
<comment type="caution">
    <text evidence="1">The sequence shown here is derived from an EMBL/GenBank/DDBJ whole genome shotgun (WGS) entry which is preliminary data.</text>
</comment>
<dbReference type="Proteomes" id="UP000821865">
    <property type="component" value="Chromosome 4"/>
</dbReference>
<gene>
    <name evidence="1" type="ORF">HPB49_006681</name>
</gene>
<protein>
    <submittedName>
        <fullName evidence="1">Uncharacterized protein</fullName>
    </submittedName>
</protein>
<dbReference type="EMBL" id="CM023473">
    <property type="protein sequence ID" value="KAH7953264.1"/>
    <property type="molecule type" value="Genomic_DNA"/>
</dbReference>
<keyword evidence="2" id="KW-1185">Reference proteome</keyword>
<reference evidence="1" key="1">
    <citation type="submission" date="2020-05" db="EMBL/GenBank/DDBJ databases">
        <title>Large-scale comparative analyses of tick genomes elucidate their genetic diversity and vector capacities.</title>
        <authorList>
            <person name="Jia N."/>
            <person name="Wang J."/>
            <person name="Shi W."/>
            <person name="Du L."/>
            <person name="Sun Y."/>
            <person name="Zhan W."/>
            <person name="Jiang J."/>
            <person name="Wang Q."/>
            <person name="Zhang B."/>
            <person name="Ji P."/>
            <person name="Sakyi L.B."/>
            <person name="Cui X."/>
            <person name="Yuan T."/>
            <person name="Jiang B."/>
            <person name="Yang W."/>
            <person name="Lam T.T.-Y."/>
            <person name="Chang Q."/>
            <person name="Ding S."/>
            <person name="Wang X."/>
            <person name="Zhu J."/>
            <person name="Ruan X."/>
            <person name="Zhao L."/>
            <person name="Wei J."/>
            <person name="Que T."/>
            <person name="Du C."/>
            <person name="Cheng J."/>
            <person name="Dai P."/>
            <person name="Han X."/>
            <person name="Huang E."/>
            <person name="Gao Y."/>
            <person name="Liu J."/>
            <person name="Shao H."/>
            <person name="Ye R."/>
            <person name="Li L."/>
            <person name="Wei W."/>
            <person name="Wang X."/>
            <person name="Wang C."/>
            <person name="Yang T."/>
            <person name="Huo Q."/>
            <person name="Li W."/>
            <person name="Guo W."/>
            <person name="Chen H."/>
            <person name="Zhou L."/>
            <person name="Ni X."/>
            <person name="Tian J."/>
            <person name="Zhou Y."/>
            <person name="Sheng Y."/>
            <person name="Liu T."/>
            <person name="Pan Y."/>
            <person name="Xia L."/>
            <person name="Li J."/>
            <person name="Zhao F."/>
            <person name="Cao W."/>
        </authorList>
    </citation>
    <scope>NUCLEOTIDE SEQUENCE</scope>
    <source>
        <strain evidence="1">Dsil-2018</strain>
    </source>
</reference>